<dbReference type="AlphaFoldDB" id="A0A0D0BRP2"/>
<sequence length="75" mass="8923">MRTGKGLCNLFSIILLHCNPVDPHRLWEATRVHLYNDILLYYILCRSSHSITNYLTHRLNIQEPTEEQVFDYGLY</sequence>
<feature type="signal peptide" evidence="1">
    <location>
        <begin position="1"/>
        <end position="23"/>
    </location>
</feature>
<evidence type="ECO:0000313" key="3">
    <source>
        <dbReference type="Proteomes" id="UP000054538"/>
    </source>
</evidence>
<gene>
    <name evidence="2" type="ORF">PAXRUDRAFT_51078</name>
</gene>
<reference evidence="2 3" key="1">
    <citation type="submission" date="2014-04" db="EMBL/GenBank/DDBJ databases">
        <authorList>
            <consortium name="DOE Joint Genome Institute"/>
            <person name="Kuo A."/>
            <person name="Kohler A."/>
            <person name="Jargeat P."/>
            <person name="Nagy L.G."/>
            <person name="Floudas D."/>
            <person name="Copeland A."/>
            <person name="Barry K.W."/>
            <person name="Cichocki N."/>
            <person name="Veneault-Fourrey C."/>
            <person name="LaButti K."/>
            <person name="Lindquist E.A."/>
            <person name="Lipzen A."/>
            <person name="Lundell T."/>
            <person name="Morin E."/>
            <person name="Murat C."/>
            <person name="Sun H."/>
            <person name="Tunlid A."/>
            <person name="Henrissat B."/>
            <person name="Grigoriev I.V."/>
            <person name="Hibbett D.S."/>
            <person name="Martin F."/>
            <person name="Nordberg H.P."/>
            <person name="Cantor M.N."/>
            <person name="Hua S.X."/>
        </authorList>
    </citation>
    <scope>NUCLEOTIDE SEQUENCE [LARGE SCALE GENOMIC DNA]</scope>
    <source>
        <strain evidence="2 3">Ve08.2h10</strain>
    </source>
</reference>
<reference evidence="3" key="2">
    <citation type="submission" date="2015-01" db="EMBL/GenBank/DDBJ databases">
        <title>Evolutionary Origins and Diversification of the Mycorrhizal Mutualists.</title>
        <authorList>
            <consortium name="DOE Joint Genome Institute"/>
            <consortium name="Mycorrhizal Genomics Consortium"/>
            <person name="Kohler A."/>
            <person name="Kuo A."/>
            <person name="Nagy L.G."/>
            <person name="Floudas D."/>
            <person name="Copeland A."/>
            <person name="Barry K.W."/>
            <person name="Cichocki N."/>
            <person name="Veneault-Fourrey C."/>
            <person name="LaButti K."/>
            <person name="Lindquist E.A."/>
            <person name="Lipzen A."/>
            <person name="Lundell T."/>
            <person name="Morin E."/>
            <person name="Murat C."/>
            <person name="Riley R."/>
            <person name="Ohm R."/>
            <person name="Sun H."/>
            <person name="Tunlid A."/>
            <person name="Henrissat B."/>
            <person name="Grigoriev I.V."/>
            <person name="Hibbett D.S."/>
            <person name="Martin F."/>
        </authorList>
    </citation>
    <scope>NUCLEOTIDE SEQUENCE [LARGE SCALE GENOMIC DNA]</scope>
    <source>
        <strain evidence="3">Ve08.2h10</strain>
    </source>
</reference>
<dbReference type="Proteomes" id="UP000054538">
    <property type="component" value="Unassembled WGS sequence"/>
</dbReference>
<keyword evidence="3" id="KW-1185">Reference proteome</keyword>
<dbReference type="STRING" id="930991.A0A0D0BRP2"/>
<accession>A0A0D0BRP2</accession>
<dbReference type="HOGENOM" id="CLU_196976_0_0_1"/>
<feature type="non-terminal residue" evidence="2">
    <location>
        <position position="1"/>
    </location>
</feature>
<organism evidence="2 3">
    <name type="scientific">Paxillus rubicundulus Ve08.2h10</name>
    <dbReference type="NCBI Taxonomy" id="930991"/>
    <lineage>
        <taxon>Eukaryota</taxon>
        <taxon>Fungi</taxon>
        <taxon>Dikarya</taxon>
        <taxon>Basidiomycota</taxon>
        <taxon>Agaricomycotina</taxon>
        <taxon>Agaricomycetes</taxon>
        <taxon>Agaricomycetidae</taxon>
        <taxon>Boletales</taxon>
        <taxon>Paxilineae</taxon>
        <taxon>Paxillaceae</taxon>
        <taxon>Paxillus</taxon>
    </lineage>
</organism>
<feature type="non-terminal residue" evidence="2">
    <location>
        <position position="75"/>
    </location>
</feature>
<dbReference type="InParanoid" id="A0A0D0BRP2"/>
<feature type="chain" id="PRO_5002207480" evidence="1">
    <location>
        <begin position="24"/>
        <end position="75"/>
    </location>
</feature>
<dbReference type="OrthoDB" id="1728974at2759"/>
<name>A0A0D0BRP2_9AGAM</name>
<proteinExistence type="predicted"/>
<keyword evidence="1" id="KW-0732">Signal</keyword>
<dbReference type="EMBL" id="KN829114">
    <property type="protein sequence ID" value="KIK74157.1"/>
    <property type="molecule type" value="Genomic_DNA"/>
</dbReference>
<protein>
    <submittedName>
        <fullName evidence="2">Uncharacterized protein</fullName>
    </submittedName>
</protein>
<evidence type="ECO:0000313" key="2">
    <source>
        <dbReference type="EMBL" id="KIK74157.1"/>
    </source>
</evidence>
<evidence type="ECO:0000256" key="1">
    <source>
        <dbReference type="SAM" id="SignalP"/>
    </source>
</evidence>